<evidence type="ECO:0000256" key="3">
    <source>
        <dbReference type="ARBA" id="ARBA00022452"/>
    </source>
</evidence>
<dbReference type="Pfam" id="PF00593">
    <property type="entry name" value="TonB_dep_Rec_b-barrel"/>
    <property type="match status" value="1"/>
</dbReference>
<keyword evidence="16" id="KW-1185">Reference proteome</keyword>
<evidence type="ECO:0000256" key="1">
    <source>
        <dbReference type="ARBA" id="ARBA00004571"/>
    </source>
</evidence>
<evidence type="ECO:0000256" key="9">
    <source>
        <dbReference type="ARBA" id="ARBA00023136"/>
    </source>
</evidence>
<dbReference type="OrthoDB" id="9760494at2"/>
<dbReference type="GO" id="GO:0009279">
    <property type="term" value="C:cell outer membrane"/>
    <property type="evidence" value="ECO:0007669"/>
    <property type="project" value="UniProtKB-SubCell"/>
</dbReference>
<evidence type="ECO:0000256" key="4">
    <source>
        <dbReference type="ARBA" id="ARBA00022496"/>
    </source>
</evidence>
<evidence type="ECO:0000259" key="14">
    <source>
        <dbReference type="Pfam" id="PF07715"/>
    </source>
</evidence>
<dbReference type="EMBL" id="VJWA01000002">
    <property type="protein sequence ID" value="TRW14456.1"/>
    <property type="molecule type" value="Genomic_DNA"/>
</dbReference>
<keyword evidence="8 12" id="KW-0798">TonB box</keyword>
<evidence type="ECO:0000256" key="2">
    <source>
        <dbReference type="ARBA" id="ARBA00022448"/>
    </source>
</evidence>
<accession>A0A552U8A4</accession>
<keyword evidence="15" id="KW-0675">Receptor</keyword>
<dbReference type="PANTHER" id="PTHR32552:SF81">
    <property type="entry name" value="TONB-DEPENDENT OUTER MEMBRANE RECEPTOR"/>
    <property type="match status" value="1"/>
</dbReference>
<protein>
    <submittedName>
        <fullName evidence="15">TonB-dependent receptor</fullName>
    </submittedName>
</protein>
<evidence type="ECO:0000256" key="11">
    <source>
        <dbReference type="PROSITE-ProRule" id="PRU01360"/>
    </source>
</evidence>
<dbReference type="PANTHER" id="PTHR32552">
    <property type="entry name" value="FERRICHROME IRON RECEPTOR-RELATED"/>
    <property type="match status" value="1"/>
</dbReference>
<dbReference type="InterPro" id="IPR012910">
    <property type="entry name" value="Plug_dom"/>
</dbReference>
<gene>
    <name evidence="15" type="ORF">FMM06_12165</name>
</gene>
<evidence type="ECO:0000256" key="5">
    <source>
        <dbReference type="ARBA" id="ARBA00022692"/>
    </source>
</evidence>
<keyword evidence="6" id="KW-0408">Iron</keyword>
<dbReference type="Gene3D" id="2.40.170.20">
    <property type="entry name" value="TonB-dependent receptor, beta-barrel domain"/>
    <property type="match status" value="1"/>
</dbReference>
<comment type="similarity">
    <text evidence="11 12">Belongs to the TonB-dependent receptor family.</text>
</comment>
<evidence type="ECO:0000259" key="13">
    <source>
        <dbReference type="Pfam" id="PF00593"/>
    </source>
</evidence>
<dbReference type="AlphaFoldDB" id="A0A552U8A4"/>
<keyword evidence="9 11" id="KW-0472">Membrane</keyword>
<comment type="subcellular location">
    <subcellularLocation>
        <location evidence="1 11">Cell outer membrane</location>
        <topology evidence="1 11">Multi-pass membrane protein</topology>
    </subcellularLocation>
</comment>
<reference evidence="15 16" key="1">
    <citation type="submission" date="2019-07" db="EMBL/GenBank/DDBJ databases">
        <title>Novel species isolated from glacier.</title>
        <authorList>
            <person name="Liu Q."/>
            <person name="Xin Y.-H."/>
        </authorList>
    </citation>
    <scope>NUCLEOTIDE SEQUENCE [LARGE SCALE GENOMIC DNA]</scope>
    <source>
        <strain evidence="15 16">LB1R16</strain>
    </source>
</reference>
<dbReference type="GO" id="GO:0006826">
    <property type="term" value="P:iron ion transport"/>
    <property type="evidence" value="ECO:0007669"/>
    <property type="project" value="UniProtKB-KW"/>
</dbReference>
<evidence type="ECO:0000256" key="8">
    <source>
        <dbReference type="ARBA" id="ARBA00023077"/>
    </source>
</evidence>
<evidence type="ECO:0000313" key="15">
    <source>
        <dbReference type="EMBL" id="TRW14456.1"/>
    </source>
</evidence>
<comment type="caution">
    <text evidence="15">The sequence shown here is derived from an EMBL/GenBank/DDBJ whole genome shotgun (WGS) entry which is preliminary data.</text>
</comment>
<sequence length="878" mass="92665">MAPSPRTAASHSRGLQMHGFKSKTLTTTALISAVLMALPAAAAAQTAVVADAATAETTSAEDGDIIVTARKRAEDLQSVPISMNVFTAADLAARNISNFADLANSTPGVAITSISGGTVQNIYLRGLAPANTANDLNVEANVGVFIDGIYQTSRNTLDIISVLDVGQIEIAKGPQSALFGRSTFAGALAIATKRPSRDLNASASATVGVDDDYRVRASVSAPLGGGVYARIGGGYLTYDGFAKNVADPKNNLGGTEKYAVSAALEFVASDNFTALLSGFVTHSETELTPAYVLPLGSFNCGTTNAATGLPTLFCGTLQSREDTDTTANAPDTVAKTRQLSLELNADLDGVTVVSITGYTAAENRAFNDYDGSSGGTLFGVCTLGAACSPAGAYTRLARASLLSSGVERVRTFSQEVRLQSDNNSPFQWLVGSNYFNSRIPVAAGGIGTSVPGLAANERLLQVSQTTTPAATGIGAYDFTANPFLVAVSSQSQLFSSYSRASTQTMSVFGSLGYRFGQLRVNAEGRYNIDRKRAQVFSVSNPTSQPGFNQPIDGTTVPDTGVFPVNGPKFARTFESFAPRITVDYQATPDIFLFASAAKGVRSGGFNTANAVSATGILASEVSYEEETNWTYEAGFKTRLFEERLQLNGSFFHVDWANAQVSAFTDNPTAVNPVRIVRNAGDIKVNGFELQSNLTLTDMFRVGGSVTYSDPKFQAGAYDGSTVTQCRLGTTPATFTSAPGCPAIIAVTTGSGSVQYVPSLEGNRPQRAVLWQWNVHATADVPINDAWSATGRVDVNYTGPVFSNQINTTAFGKRTLTNLRLGVENERFSIAVFANNLFDKKYISNSINQPRAGVPFAFSVPEVYLGETRRVGVTATVKY</sequence>
<keyword evidence="3 11" id="KW-1134">Transmembrane beta strand</keyword>
<dbReference type="SUPFAM" id="SSF56935">
    <property type="entry name" value="Porins"/>
    <property type="match status" value="1"/>
</dbReference>
<dbReference type="InterPro" id="IPR036942">
    <property type="entry name" value="Beta-barrel_TonB_sf"/>
</dbReference>
<evidence type="ECO:0000313" key="16">
    <source>
        <dbReference type="Proteomes" id="UP000317894"/>
    </source>
</evidence>
<dbReference type="Pfam" id="PF07715">
    <property type="entry name" value="Plug"/>
    <property type="match status" value="1"/>
</dbReference>
<dbReference type="InterPro" id="IPR000531">
    <property type="entry name" value="Beta-barrel_TonB"/>
</dbReference>
<dbReference type="InterPro" id="IPR039426">
    <property type="entry name" value="TonB-dep_rcpt-like"/>
</dbReference>
<evidence type="ECO:0000256" key="10">
    <source>
        <dbReference type="ARBA" id="ARBA00023237"/>
    </source>
</evidence>
<evidence type="ECO:0000256" key="7">
    <source>
        <dbReference type="ARBA" id="ARBA00023065"/>
    </source>
</evidence>
<keyword evidence="10 11" id="KW-0998">Cell outer membrane</keyword>
<evidence type="ECO:0000256" key="12">
    <source>
        <dbReference type="RuleBase" id="RU003357"/>
    </source>
</evidence>
<dbReference type="Proteomes" id="UP000317894">
    <property type="component" value="Unassembled WGS sequence"/>
</dbReference>
<keyword evidence="7" id="KW-0406">Ion transport</keyword>
<evidence type="ECO:0000256" key="6">
    <source>
        <dbReference type="ARBA" id="ARBA00023004"/>
    </source>
</evidence>
<keyword evidence="2 11" id="KW-0813">Transport</keyword>
<feature type="domain" description="TonB-dependent receptor plug" evidence="14">
    <location>
        <begin position="76"/>
        <end position="187"/>
    </location>
</feature>
<name>A0A552U8A4_9SPHN</name>
<organism evidence="15 16">
    <name type="scientific">Glacieibacterium frigidum</name>
    <dbReference type="NCBI Taxonomy" id="2593303"/>
    <lineage>
        <taxon>Bacteria</taxon>
        <taxon>Pseudomonadati</taxon>
        <taxon>Pseudomonadota</taxon>
        <taxon>Alphaproteobacteria</taxon>
        <taxon>Sphingomonadales</taxon>
        <taxon>Sphingosinicellaceae</taxon>
        <taxon>Glacieibacterium</taxon>
    </lineage>
</organism>
<keyword evidence="5 11" id="KW-0812">Transmembrane</keyword>
<feature type="domain" description="TonB-dependent receptor-like beta-barrel" evidence="13">
    <location>
        <begin position="322"/>
        <end position="836"/>
    </location>
</feature>
<proteinExistence type="inferred from homology"/>
<keyword evidence="4" id="KW-0410">Iron transport</keyword>
<dbReference type="PROSITE" id="PS52016">
    <property type="entry name" value="TONB_DEPENDENT_REC_3"/>
    <property type="match status" value="1"/>
</dbReference>